<dbReference type="EMBL" id="VSRO01000010">
    <property type="protein sequence ID" value="TYK55955.1"/>
    <property type="molecule type" value="Genomic_DNA"/>
</dbReference>
<protein>
    <submittedName>
        <fullName evidence="2">Uncharacterized protein</fullName>
    </submittedName>
</protein>
<gene>
    <name evidence="2" type="ORF">FXO26_03575</name>
    <name evidence="1" type="ORF">FXO26_19565</name>
</gene>
<comment type="caution">
    <text evidence="2">The sequence shown here is derived from an EMBL/GenBank/DDBJ whole genome shotgun (WGS) entry which is preliminary data.</text>
</comment>
<evidence type="ECO:0000313" key="1">
    <source>
        <dbReference type="EMBL" id="TYK55955.1"/>
    </source>
</evidence>
<evidence type="ECO:0000313" key="3">
    <source>
        <dbReference type="Proteomes" id="UP000324029"/>
    </source>
</evidence>
<reference evidence="2 3" key="1">
    <citation type="submission" date="2019-08" db="EMBL/GenBank/DDBJ databases">
        <title>Subclass B2 metallo-beta lactamase from Pseudomonas synxantha.</title>
        <authorList>
            <person name="Poirel L."/>
            <person name="Palmieri M."/>
            <person name="Masseron A."/>
            <person name="Perreten V."/>
            <person name="Nordman P."/>
        </authorList>
    </citation>
    <scope>NUCLEOTIDE SEQUENCE [LARGE SCALE GENOMIC DNA]</scope>
    <source>
        <strain evidence="2 3">MCP106</strain>
    </source>
</reference>
<sequence length="63" mass="6712">MRLGLAQFYVGAGLPAMQTPRSDRHTAVMLSQASQLPHWNCVAPGSIFPHSSCAHHTLSGVSP</sequence>
<reference evidence="2 3" key="2">
    <citation type="submission" date="2019-08" db="EMBL/GenBank/DDBJ databases">
        <authorList>
            <person name="Brilhante M."/>
            <person name="Perreten V."/>
        </authorList>
    </citation>
    <scope>NUCLEOTIDE SEQUENCE [LARGE SCALE GENOMIC DNA]</scope>
    <source>
        <strain evidence="2 3">MCP106</strain>
    </source>
</reference>
<proteinExistence type="predicted"/>
<name>A0A5D3GKU4_9PSED</name>
<dbReference type="Proteomes" id="UP000324029">
    <property type="component" value="Unassembled WGS sequence"/>
</dbReference>
<organism evidence="2 3">
    <name type="scientific">Pseudomonas synxantha</name>
    <dbReference type="NCBI Taxonomy" id="47883"/>
    <lineage>
        <taxon>Bacteria</taxon>
        <taxon>Pseudomonadati</taxon>
        <taxon>Pseudomonadota</taxon>
        <taxon>Gammaproteobacteria</taxon>
        <taxon>Pseudomonadales</taxon>
        <taxon>Pseudomonadaceae</taxon>
        <taxon>Pseudomonas</taxon>
    </lineage>
</organism>
<dbReference type="EMBL" id="VSRO01000001">
    <property type="protein sequence ID" value="TYK60208.1"/>
    <property type="molecule type" value="Genomic_DNA"/>
</dbReference>
<accession>A0A5D3GKU4</accession>
<dbReference type="AlphaFoldDB" id="A0A5D3GKU4"/>
<evidence type="ECO:0000313" key="2">
    <source>
        <dbReference type="EMBL" id="TYK60208.1"/>
    </source>
</evidence>